<reference evidence="1" key="3">
    <citation type="submission" date="2022-01" db="UniProtKB">
        <authorList>
            <consortium name="EnsemblPlants"/>
        </authorList>
    </citation>
    <scope>IDENTIFICATION</scope>
    <source>
        <strain evidence="1">subsp. vulgare</strain>
    </source>
</reference>
<keyword evidence="2" id="KW-1185">Reference proteome</keyword>
<dbReference type="Gramene" id="HORVU.MOREX.r3.5HG0501570.1">
    <property type="protein sequence ID" value="HORVU.MOREX.r3.5HG0501570.1.CDS1"/>
    <property type="gene ID" value="HORVU.MOREX.r3.5HG0501570"/>
</dbReference>
<name>A0A8I6YBD5_HORVV</name>
<dbReference type="AlphaFoldDB" id="A0A8I6YBD5"/>
<protein>
    <submittedName>
        <fullName evidence="1">Uncharacterized protein</fullName>
    </submittedName>
</protein>
<evidence type="ECO:0000313" key="1">
    <source>
        <dbReference type="EnsemblPlants" id="HORVU.MOREX.r3.5HG0501570.1.CDS1"/>
    </source>
</evidence>
<dbReference type="EnsemblPlants" id="HORVU.MOREX.r3.5HG0501570.1">
    <property type="protein sequence ID" value="HORVU.MOREX.r3.5HG0501570.1.CDS1"/>
    <property type="gene ID" value="HORVU.MOREX.r3.5HG0501570"/>
</dbReference>
<dbReference type="Gramene" id="HORVU.MOREX.r2.5HG0416400.1">
    <property type="protein sequence ID" value="HORVU.MOREX.r2.5HG0416400.1.CDS.1"/>
    <property type="gene ID" value="HORVU.MOREX.r2.5HG0416400"/>
</dbReference>
<reference evidence="1" key="2">
    <citation type="submission" date="2020-10" db="EMBL/GenBank/DDBJ databases">
        <authorList>
            <person name="Scholz U."/>
            <person name="Mascher M."/>
            <person name="Fiebig A."/>
        </authorList>
    </citation>
    <scope>NUCLEOTIDE SEQUENCE [LARGE SCALE GENOMIC DNA]</scope>
    <source>
        <strain evidence="1">cv. Morex</strain>
    </source>
</reference>
<evidence type="ECO:0000313" key="2">
    <source>
        <dbReference type="Proteomes" id="UP000011116"/>
    </source>
</evidence>
<sequence>MHRVDVENNIINLESQGMLELTDNQGIPFGEHTIGPEGVDPSEPCVQFTRVAIGISDKGTHSLKASEEYLNRDITVDSRKIDKDYFKIAFVTFVVGHALAPSAKHDYIKIDFWSALSDVSYSYIKIHSS</sequence>
<accession>A0A8I6YBD5</accession>
<dbReference type="Proteomes" id="UP000011116">
    <property type="component" value="Chromosome 5H"/>
</dbReference>
<organism evidence="1 2">
    <name type="scientific">Hordeum vulgare subsp. vulgare</name>
    <name type="common">Domesticated barley</name>
    <dbReference type="NCBI Taxonomy" id="112509"/>
    <lineage>
        <taxon>Eukaryota</taxon>
        <taxon>Viridiplantae</taxon>
        <taxon>Streptophyta</taxon>
        <taxon>Embryophyta</taxon>
        <taxon>Tracheophyta</taxon>
        <taxon>Spermatophyta</taxon>
        <taxon>Magnoliopsida</taxon>
        <taxon>Liliopsida</taxon>
        <taxon>Poales</taxon>
        <taxon>Poaceae</taxon>
        <taxon>BOP clade</taxon>
        <taxon>Pooideae</taxon>
        <taxon>Triticodae</taxon>
        <taxon>Triticeae</taxon>
        <taxon>Hordeinae</taxon>
        <taxon>Hordeum</taxon>
    </lineage>
</organism>
<reference evidence="2" key="1">
    <citation type="journal article" date="2012" name="Nature">
        <title>A physical, genetic and functional sequence assembly of the barley genome.</title>
        <authorList>
            <consortium name="The International Barley Genome Sequencing Consortium"/>
            <person name="Mayer K.F."/>
            <person name="Waugh R."/>
            <person name="Brown J.W."/>
            <person name="Schulman A."/>
            <person name="Langridge P."/>
            <person name="Platzer M."/>
            <person name="Fincher G.B."/>
            <person name="Muehlbauer G.J."/>
            <person name="Sato K."/>
            <person name="Close T.J."/>
            <person name="Wise R.P."/>
            <person name="Stein N."/>
        </authorList>
    </citation>
    <scope>NUCLEOTIDE SEQUENCE [LARGE SCALE GENOMIC DNA]</scope>
    <source>
        <strain evidence="2">cv. Morex</strain>
    </source>
</reference>
<proteinExistence type="predicted"/>